<dbReference type="AlphaFoldDB" id="A0A1J1HHE8"/>
<organism evidence="1 2">
    <name type="scientific">Clunio marinus</name>
    <dbReference type="NCBI Taxonomy" id="568069"/>
    <lineage>
        <taxon>Eukaryota</taxon>
        <taxon>Metazoa</taxon>
        <taxon>Ecdysozoa</taxon>
        <taxon>Arthropoda</taxon>
        <taxon>Hexapoda</taxon>
        <taxon>Insecta</taxon>
        <taxon>Pterygota</taxon>
        <taxon>Neoptera</taxon>
        <taxon>Endopterygota</taxon>
        <taxon>Diptera</taxon>
        <taxon>Nematocera</taxon>
        <taxon>Chironomoidea</taxon>
        <taxon>Chironomidae</taxon>
        <taxon>Clunio</taxon>
    </lineage>
</organism>
<dbReference type="EMBL" id="CVRI01000002">
    <property type="protein sequence ID" value="CRK86844.1"/>
    <property type="molecule type" value="Genomic_DNA"/>
</dbReference>
<protein>
    <submittedName>
        <fullName evidence="1">CLUMA_CG000671, isoform A</fullName>
    </submittedName>
</protein>
<proteinExistence type="predicted"/>
<evidence type="ECO:0000313" key="2">
    <source>
        <dbReference type="Proteomes" id="UP000183832"/>
    </source>
</evidence>
<reference evidence="1 2" key="1">
    <citation type="submission" date="2015-04" db="EMBL/GenBank/DDBJ databases">
        <authorList>
            <person name="Syromyatnikov M.Y."/>
            <person name="Popov V.N."/>
        </authorList>
    </citation>
    <scope>NUCLEOTIDE SEQUENCE [LARGE SCALE GENOMIC DNA]</scope>
</reference>
<keyword evidence="2" id="KW-1185">Reference proteome</keyword>
<dbReference type="Proteomes" id="UP000183832">
    <property type="component" value="Unassembled WGS sequence"/>
</dbReference>
<sequence>MTNSKLHKQKFIDMKRCEARRVNSTVENYAKENIPIKNSLLIRFTSSLMSSSSSKSQDVCLSVKVVVA</sequence>
<gene>
    <name evidence="1" type="ORF">CLUMA_CG000671</name>
</gene>
<accession>A0A1J1HHE8</accession>
<name>A0A1J1HHE8_9DIPT</name>
<evidence type="ECO:0000313" key="1">
    <source>
        <dbReference type="EMBL" id="CRK86844.1"/>
    </source>
</evidence>